<keyword evidence="2" id="KW-1185">Reference proteome</keyword>
<name>A0A7J7XUZ0_PIPKU</name>
<gene>
    <name evidence="1" type="ORF">mPipKuh1_010462</name>
</gene>
<dbReference type="AlphaFoldDB" id="A0A7J7XUZ0"/>
<dbReference type="Proteomes" id="UP000558488">
    <property type="component" value="Unassembled WGS sequence"/>
</dbReference>
<protein>
    <submittedName>
        <fullName evidence="1">Uncharacterized protein</fullName>
    </submittedName>
</protein>
<comment type="caution">
    <text evidence="1">The sequence shown here is derived from an EMBL/GenBank/DDBJ whole genome shotgun (WGS) entry which is preliminary data.</text>
</comment>
<organism evidence="1 2">
    <name type="scientific">Pipistrellus kuhlii</name>
    <name type="common">Kuhl's pipistrelle</name>
    <dbReference type="NCBI Taxonomy" id="59472"/>
    <lineage>
        <taxon>Eukaryota</taxon>
        <taxon>Metazoa</taxon>
        <taxon>Chordata</taxon>
        <taxon>Craniata</taxon>
        <taxon>Vertebrata</taxon>
        <taxon>Euteleostomi</taxon>
        <taxon>Mammalia</taxon>
        <taxon>Eutheria</taxon>
        <taxon>Laurasiatheria</taxon>
        <taxon>Chiroptera</taxon>
        <taxon>Yangochiroptera</taxon>
        <taxon>Vespertilionidae</taxon>
        <taxon>Pipistrellus</taxon>
    </lineage>
</organism>
<sequence length="125" mass="13976">MAADHSTVSLTFPAPQPLSSSRATRHLLLHHIPYTLATSHHENVRPSGLLANLPQKLSGAYHGLRIHQVNEYHQLYLLNKQTHMEMGPSCKIGNLRWLKPSITPPVHRVTNTGVRAALQRSRNGE</sequence>
<evidence type="ECO:0000313" key="2">
    <source>
        <dbReference type="Proteomes" id="UP000558488"/>
    </source>
</evidence>
<evidence type="ECO:0000313" key="1">
    <source>
        <dbReference type="EMBL" id="KAF6353501.1"/>
    </source>
</evidence>
<dbReference type="EMBL" id="JACAGB010000007">
    <property type="protein sequence ID" value="KAF6353501.1"/>
    <property type="molecule type" value="Genomic_DNA"/>
</dbReference>
<accession>A0A7J7XUZ0</accession>
<proteinExistence type="predicted"/>
<reference evidence="1 2" key="1">
    <citation type="journal article" date="2020" name="Nature">
        <title>Six reference-quality genomes reveal evolution of bat adaptations.</title>
        <authorList>
            <person name="Jebb D."/>
            <person name="Huang Z."/>
            <person name="Pippel M."/>
            <person name="Hughes G.M."/>
            <person name="Lavrichenko K."/>
            <person name="Devanna P."/>
            <person name="Winkler S."/>
            <person name="Jermiin L.S."/>
            <person name="Skirmuntt E.C."/>
            <person name="Katzourakis A."/>
            <person name="Burkitt-Gray L."/>
            <person name="Ray D.A."/>
            <person name="Sullivan K.A.M."/>
            <person name="Roscito J.G."/>
            <person name="Kirilenko B.M."/>
            <person name="Davalos L.M."/>
            <person name="Corthals A.P."/>
            <person name="Power M.L."/>
            <person name="Jones G."/>
            <person name="Ransome R.D."/>
            <person name="Dechmann D.K.N."/>
            <person name="Locatelli A.G."/>
            <person name="Puechmaille S.J."/>
            <person name="Fedrigo O."/>
            <person name="Jarvis E.D."/>
            <person name="Hiller M."/>
            <person name="Vernes S.C."/>
            <person name="Myers E.W."/>
            <person name="Teeling E.C."/>
        </authorList>
    </citation>
    <scope>NUCLEOTIDE SEQUENCE [LARGE SCALE GENOMIC DNA]</scope>
    <source>
        <strain evidence="1">MPipKuh1</strain>
        <tissue evidence="1">Flight muscle</tissue>
    </source>
</reference>